<gene>
    <name evidence="2" type="primary">Hypp7909</name>
    <name evidence="2" type="ORF">BLAG_LOCUS9070</name>
</gene>
<keyword evidence="3" id="KW-1185">Reference proteome</keyword>
<protein>
    <submittedName>
        <fullName evidence="2">Hypp7909 protein</fullName>
    </submittedName>
</protein>
<dbReference type="Proteomes" id="UP000838412">
    <property type="component" value="Chromosome 16"/>
</dbReference>
<evidence type="ECO:0000313" key="3">
    <source>
        <dbReference type="Proteomes" id="UP000838412"/>
    </source>
</evidence>
<organism evidence="2 3">
    <name type="scientific">Branchiostoma lanceolatum</name>
    <name type="common">Common lancelet</name>
    <name type="synonym">Amphioxus lanceolatum</name>
    <dbReference type="NCBI Taxonomy" id="7740"/>
    <lineage>
        <taxon>Eukaryota</taxon>
        <taxon>Metazoa</taxon>
        <taxon>Chordata</taxon>
        <taxon>Cephalochordata</taxon>
        <taxon>Leptocardii</taxon>
        <taxon>Amphioxiformes</taxon>
        <taxon>Branchiostomatidae</taxon>
        <taxon>Branchiostoma</taxon>
    </lineage>
</organism>
<sequence>MLEGQVSNSSCLQLADESSARRAGVLKADLESKSHPVAIARCKRSNQNQHVSLELVPLEKTDAQSVWVSDSQPVYRTEYRMARSLLLLLFITVGCSVCLVQCVPAPGSRSRENLHMAKLLLRDLNTDHDNRHKLFEDVRTQNGYETSSYLNNKIQAPLHMSRRQYDRPEMSIGLAVRILSDIVRYREESLAREAALEANEDDLEELGKRRFN</sequence>
<dbReference type="AlphaFoldDB" id="A0A8K0EE11"/>
<feature type="transmembrane region" description="Helical" evidence="1">
    <location>
        <begin position="85"/>
        <end position="106"/>
    </location>
</feature>
<accession>A0A8K0EE11</accession>
<evidence type="ECO:0000256" key="1">
    <source>
        <dbReference type="SAM" id="Phobius"/>
    </source>
</evidence>
<keyword evidence="1" id="KW-0812">Transmembrane</keyword>
<keyword evidence="1" id="KW-0472">Membrane</keyword>
<reference evidence="2" key="1">
    <citation type="submission" date="2022-01" db="EMBL/GenBank/DDBJ databases">
        <authorList>
            <person name="Braso-Vives M."/>
        </authorList>
    </citation>
    <scope>NUCLEOTIDE SEQUENCE</scope>
</reference>
<evidence type="ECO:0000313" key="2">
    <source>
        <dbReference type="EMBL" id="CAH1247388.1"/>
    </source>
</evidence>
<proteinExistence type="predicted"/>
<dbReference type="OrthoDB" id="10460254at2759"/>
<name>A0A8K0EE11_BRALA</name>
<keyword evidence="1" id="KW-1133">Transmembrane helix</keyword>
<dbReference type="EMBL" id="OV696701">
    <property type="protein sequence ID" value="CAH1247388.1"/>
    <property type="molecule type" value="Genomic_DNA"/>
</dbReference>